<dbReference type="EMBL" id="GGEC01026195">
    <property type="protein sequence ID" value="MBX06679.1"/>
    <property type="molecule type" value="Transcribed_RNA"/>
</dbReference>
<proteinExistence type="predicted"/>
<accession>A0A2P2KLS4</accession>
<dbReference type="AlphaFoldDB" id="A0A2P2KLS4"/>
<protein>
    <submittedName>
        <fullName evidence="1">Uncharacterized protein</fullName>
    </submittedName>
</protein>
<reference evidence="1" key="1">
    <citation type="submission" date="2018-02" db="EMBL/GenBank/DDBJ databases">
        <title>Rhizophora mucronata_Transcriptome.</title>
        <authorList>
            <person name="Meera S.P."/>
            <person name="Sreeshan A."/>
            <person name="Augustine A."/>
        </authorList>
    </citation>
    <scope>NUCLEOTIDE SEQUENCE</scope>
    <source>
        <tissue evidence="1">Leaf</tissue>
    </source>
</reference>
<name>A0A2P2KLS4_RHIMU</name>
<sequence>MSEDDVTLPDETEVALGRDLEQQITNAIDSRFLLQLVC</sequence>
<evidence type="ECO:0000313" key="1">
    <source>
        <dbReference type="EMBL" id="MBX06679.1"/>
    </source>
</evidence>
<organism evidence="1">
    <name type="scientific">Rhizophora mucronata</name>
    <name type="common">Asiatic mangrove</name>
    <dbReference type="NCBI Taxonomy" id="61149"/>
    <lineage>
        <taxon>Eukaryota</taxon>
        <taxon>Viridiplantae</taxon>
        <taxon>Streptophyta</taxon>
        <taxon>Embryophyta</taxon>
        <taxon>Tracheophyta</taxon>
        <taxon>Spermatophyta</taxon>
        <taxon>Magnoliopsida</taxon>
        <taxon>eudicotyledons</taxon>
        <taxon>Gunneridae</taxon>
        <taxon>Pentapetalae</taxon>
        <taxon>rosids</taxon>
        <taxon>fabids</taxon>
        <taxon>Malpighiales</taxon>
        <taxon>Rhizophoraceae</taxon>
        <taxon>Rhizophora</taxon>
    </lineage>
</organism>